<evidence type="ECO:0000256" key="1">
    <source>
        <dbReference type="ARBA" id="ARBA00008007"/>
    </source>
</evidence>
<evidence type="ECO:0000259" key="3">
    <source>
        <dbReference type="Pfam" id="PF18912"/>
    </source>
</evidence>
<dbReference type="InterPro" id="IPR029057">
    <property type="entry name" value="PRTase-like"/>
</dbReference>
<dbReference type="InterPro" id="IPR000836">
    <property type="entry name" value="PRTase_dom"/>
</dbReference>
<dbReference type="OrthoDB" id="9779910at2"/>
<dbReference type="InterPro" id="IPR044005">
    <property type="entry name" value="DZR_2"/>
</dbReference>
<reference evidence="4 5" key="1">
    <citation type="submission" date="2019-03" db="EMBL/GenBank/DDBJ databases">
        <title>Genomic Encyclopedia of Type Strains, Phase IV (KMG-IV): sequencing the most valuable type-strain genomes for metagenomic binning, comparative biology and taxonomic classification.</title>
        <authorList>
            <person name="Goeker M."/>
        </authorList>
    </citation>
    <scope>NUCLEOTIDE SEQUENCE [LARGE SCALE GENOMIC DNA]</scope>
    <source>
        <strain evidence="4 5">LX-B</strain>
    </source>
</reference>
<proteinExistence type="inferred from homology"/>
<evidence type="ECO:0000259" key="2">
    <source>
        <dbReference type="Pfam" id="PF00156"/>
    </source>
</evidence>
<sequence>MIKKEAKKWYQSLGSGIAELIFPPRQLCPVCHQEESIQRGLGRRCLQRIALIVPPICERCGRPLRLAVAHARQCSQCERNQYYFSQARSVALYEGALREYLAELKYRYRPDLGPALGELLVEWAKLHSEFVRKIDRIVSIPIHSQKMMLRGYNQAELLANPLRNYLGIRSTYSIMMREKLTESQNALDKEERFANISGAFRVVDHSGLTGARVLLIDDILTTGATASEAARVLLRGGARDVKVLTLAAGVIDSQWFGSKAGG</sequence>
<dbReference type="EMBL" id="SLUN01000018">
    <property type="protein sequence ID" value="TCL64807.1"/>
    <property type="molecule type" value="Genomic_DNA"/>
</dbReference>
<keyword evidence="5" id="KW-1185">Reference proteome</keyword>
<dbReference type="RefSeq" id="WP_132015131.1">
    <property type="nucleotide sequence ID" value="NZ_SLUN01000018.1"/>
</dbReference>
<dbReference type="Proteomes" id="UP000295008">
    <property type="component" value="Unassembled WGS sequence"/>
</dbReference>
<comment type="caution">
    <text evidence="4">The sequence shown here is derived from an EMBL/GenBank/DDBJ whole genome shotgun (WGS) entry which is preliminary data.</text>
</comment>
<evidence type="ECO:0000313" key="5">
    <source>
        <dbReference type="Proteomes" id="UP000295008"/>
    </source>
</evidence>
<evidence type="ECO:0000313" key="4">
    <source>
        <dbReference type="EMBL" id="TCL64807.1"/>
    </source>
</evidence>
<dbReference type="AlphaFoldDB" id="A0A4V2QDL0"/>
<name>A0A4V2QDL0_HYDET</name>
<dbReference type="InterPro" id="IPR051910">
    <property type="entry name" value="ComF/GntX_DNA_util-trans"/>
</dbReference>
<dbReference type="SUPFAM" id="SSF53271">
    <property type="entry name" value="PRTase-like"/>
    <property type="match status" value="1"/>
</dbReference>
<feature type="domain" description="Double zinc ribbon" evidence="3">
    <location>
        <begin position="18"/>
        <end position="77"/>
    </location>
</feature>
<dbReference type="Pfam" id="PF18912">
    <property type="entry name" value="DZR_2"/>
    <property type="match status" value="1"/>
</dbReference>
<feature type="domain" description="Phosphoribosyltransferase" evidence="2">
    <location>
        <begin position="203"/>
        <end position="248"/>
    </location>
</feature>
<dbReference type="CDD" id="cd06223">
    <property type="entry name" value="PRTases_typeI"/>
    <property type="match status" value="1"/>
</dbReference>
<protein>
    <submittedName>
        <fullName evidence="4">ComF family protein</fullName>
    </submittedName>
</protein>
<accession>A0A4V2QDL0</accession>
<gene>
    <name evidence="4" type="ORF">EDC14_1018106</name>
</gene>
<dbReference type="PANTHER" id="PTHR47505">
    <property type="entry name" value="DNA UTILIZATION PROTEIN YHGH"/>
    <property type="match status" value="1"/>
</dbReference>
<comment type="similarity">
    <text evidence="1">Belongs to the ComF/GntX family.</text>
</comment>
<organism evidence="4 5">
    <name type="scientific">Hydrogenispora ethanolica</name>
    <dbReference type="NCBI Taxonomy" id="1082276"/>
    <lineage>
        <taxon>Bacteria</taxon>
        <taxon>Bacillati</taxon>
        <taxon>Bacillota</taxon>
        <taxon>Hydrogenispora</taxon>
    </lineage>
</organism>
<dbReference type="Gene3D" id="3.40.50.2020">
    <property type="match status" value="1"/>
</dbReference>
<dbReference type="Pfam" id="PF00156">
    <property type="entry name" value="Pribosyltran"/>
    <property type="match status" value="1"/>
</dbReference>
<dbReference type="PANTHER" id="PTHR47505:SF1">
    <property type="entry name" value="DNA UTILIZATION PROTEIN YHGH"/>
    <property type="match status" value="1"/>
</dbReference>